<dbReference type="Pfam" id="PF12937">
    <property type="entry name" value="F-box-like"/>
    <property type="match status" value="1"/>
</dbReference>
<feature type="region of interest" description="Disordered" evidence="11">
    <location>
        <begin position="1"/>
        <end position="36"/>
    </location>
</feature>
<evidence type="ECO:0000256" key="2">
    <source>
        <dbReference type="ARBA" id="ARBA00004173"/>
    </source>
</evidence>
<evidence type="ECO:0000256" key="9">
    <source>
        <dbReference type="ARBA" id="ARBA00023242"/>
    </source>
</evidence>
<reference evidence="13 14" key="1">
    <citation type="submission" date="2022-11" db="EMBL/GenBank/DDBJ databases">
        <title>Whole genome sequence of Eschrichtius robustus ER-17-0199.</title>
        <authorList>
            <person name="Bruniche-Olsen A."/>
            <person name="Black A.N."/>
            <person name="Fields C.J."/>
            <person name="Walden K."/>
            <person name="Dewoody J.A."/>
        </authorList>
    </citation>
    <scope>NUCLEOTIDE SEQUENCE [LARGE SCALE GENOMIC DNA]</scope>
    <source>
        <strain evidence="13">ER-17-0199</strain>
        <tissue evidence="13">Blubber</tissue>
    </source>
</reference>
<feature type="compositionally biased region" description="Low complexity" evidence="11">
    <location>
        <begin position="215"/>
        <end position="241"/>
    </location>
</feature>
<dbReference type="GO" id="GO:1903599">
    <property type="term" value="P:positive regulation of autophagy of mitochondrion"/>
    <property type="evidence" value="ECO:0007669"/>
    <property type="project" value="TreeGrafter"/>
</dbReference>
<dbReference type="FunFam" id="3.40.1000.30:FF:000001">
    <property type="entry name" value="F-box only protein 7"/>
    <property type="match status" value="1"/>
</dbReference>
<feature type="compositionally biased region" description="Polar residues" evidence="11">
    <location>
        <begin position="287"/>
        <end position="303"/>
    </location>
</feature>
<evidence type="ECO:0000313" key="14">
    <source>
        <dbReference type="Proteomes" id="UP001159641"/>
    </source>
</evidence>
<evidence type="ECO:0000313" key="13">
    <source>
        <dbReference type="EMBL" id="KAJ8791614.1"/>
    </source>
</evidence>
<evidence type="ECO:0000256" key="11">
    <source>
        <dbReference type="SAM" id="MobiDB-lite"/>
    </source>
</evidence>
<keyword evidence="5" id="KW-0488">Methylation</keyword>
<comment type="pathway">
    <text evidence="4">Protein modification; protein ubiquitination.</text>
</comment>
<dbReference type="GO" id="GO:0019901">
    <property type="term" value="F:protein kinase binding"/>
    <property type="evidence" value="ECO:0007669"/>
    <property type="project" value="InterPro"/>
</dbReference>
<dbReference type="PROSITE" id="PS50181">
    <property type="entry name" value="FBOX"/>
    <property type="match status" value="1"/>
</dbReference>
<dbReference type="SUPFAM" id="SSF81383">
    <property type="entry name" value="F-box domain"/>
    <property type="match status" value="1"/>
</dbReference>
<feature type="compositionally biased region" description="Polar residues" evidence="11">
    <location>
        <begin position="321"/>
        <end position="346"/>
    </location>
</feature>
<feature type="domain" description="F-box" evidence="12">
    <location>
        <begin position="528"/>
        <end position="574"/>
    </location>
</feature>
<feature type="compositionally biased region" description="Basic and acidic residues" evidence="11">
    <location>
        <begin position="1"/>
        <end position="11"/>
    </location>
</feature>
<evidence type="ECO:0000256" key="7">
    <source>
        <dbReference type="ARBA" id="ARBA00022786"/>
    </source>
</evidence>
<dbReference type="InterPro" id="IPR047118">
    <property type="entry name" value="Fbxo7"/>
</dbReference>
<proteinExistence type="predicted"/>
<dbReference type="GO" id="GO:0005634">
    <property type="term" value="C:nucleus"/>
    <property type="evidence" value="ECO:0007669"/>
    <property type="project" value="UniProtKB-SubCell"/>
</dbReference>
<evidence type="ECO:0000256" key="5">
    <source>
        <dbReference type="ARBA" id="ARBA00022481"/>
    </source>
</evidence>
<keyword evidence="8" id="KW-0496">Mitochondrion</keyword>
<keyword evidence="6" id="KW-0963">Cytoplasm</keyword>
<evidence type="ECO:0000259" key="12">
    <source>
        <dbReference type="PROSITE" id="PS50181"/>
    </source>
</evidence>
<dbReference type="AlphaFoldDB" id="A0AB34HM56"/>
<accession>A0AB34HM56</accession>
<feature type="compositionally biased region" description="Low complexity" evidence="11">
    <location>
        <begin position="304"/>
        <end position="313"/>
    </location>
</feature>
<sequence>MVLEPGAKEEMGATGKRWYSSKQKSRDPRALQQSGRLRSVLLGLPGGAVARRVIDREFPSGLAPRRPPAACSRGGLQGAPSREGLRQSPLRGRRRLRRELTGRAVVTLAASGSQPLGPPAAAMKLRVRLQKRTWPLEMPQAEPTLGQLRAHLREALLPTWGYRYARGGGARGGSGRSAGWRGHAPGCHVRPGGELGVAGPAALDCDAPAGRRAGAGAAACGVPAPRGHGPPSRGLRSPPGSDTRFAITLNNKDALTGDEETLASYGIVSGDLICLILEDAIAAPNLPSSTDSEHSSLQNNDQPSLAASSSQSSIQDEQLRDSFQGQAAQSDVWNDGSMSGPSQNFEAESIPDVVDVEEGTGFYPSEPMLCSESVEGQVPHSLETLYQSADCSNPSDALIVSIHLLMLESGYIPQGTEAKAVSMPENWRSGGVYKLQYTHPLCEGGSAALTCVPLGNLIVINATLKINNEIRSVKRLQLLPESFICKEESGENVAKIYKDLQKLSRLFKDQLVYPLLAFTRQALNLPDVFGLVVLPLELKLRIFRLLDIRSVLSLSAVCRDLYIASNDQLLWRCLYLRDFRDGTVRGRDTDWKEVGSFKYQG</sequence>
<feature type="region of interest" description="Disordered" evidence="11">
    <location>
        <begin position="287"/>
        <end position="349"/>
    </location>
</feature>
<name>A0AB34HM56_ESCRO</name>
<feature type="region of interest" description="Disordered" evidence="11">
    <location>
        <begin position="59"/>
        <end position="92"/>
    </location>
</feature>
<evidence type="ECO:0000256" key="4">
    <source>
        <dbReference type="ARBA" id="ARBA00004906"/>
    </source>
</evidence>
<gene>
    <name evidence="13" type="ORF">J1605_020336</name>
</gene>
<dbReference type="Gene3D" id="1.20.1280.50">
    <property type="match status" value="1"/>
</dbReference>
<dbReference type="InterPro" id="IPR021625">
    <property type="entry name" value="PI31_Prot_N"/>
</dbReference>
<dbReference type="PANTHER" id="PTHR15537">
    <property type="entry name" value="F-BOX ONLY PROTEIN 7"/>
    <property type="match status" value="1"/>
</dbReference>
<evidence type="ECO:0000256" key="3">
    <source>
        <dbReference type="ARBA" id="ARBA00004514"/>
    </source>
</evidence>
<evidence type="ECO:0000256" key="6">
    <source>
        <dbReference type="ARBA" id="ARBA00022490"/>
    </source>
</evidence>
<dbReference type="InterPro" id="IPR036047">
    <property type="entry name" value="F-box-like_dom_sf"/>
</dbReference>
<dbReference type="GO" id="GO:0005829">
    <property type="term" value="C:cytosol"/>
    <property type="evidence" value="ECO:0007669"/>
    <property type="project" value="UniProtKB-SubCell"/>
</dbReference>
<comment type="caution">
    <text evidence="13">The sequence shown here is derived from an EMBL/GenBank/DDBJ whole genome shotgun (WGS) entry which is preliminary data.</text>
</comment>
<keyword evidence="14" id="KW-1185">Reference proteome</keyword>
<dbReference type="EMBL" id="JAIQCJ010001201">
    <property type="protein sequence ID" value="KAJ8791614.1"/>
    <property type="molecule type" value="Genomic_DNA"/>
</dbReference>
<protein>
    <recommendedName>
        <fullName evidence="10">F-box only protein 7</fullName>
    </recommendedName>
</protein>
<dbReference type="GO" id="GO:0005739">
    <property type="term" value="C:mitochondrion"/>
    <property type="evidence" value="ECO:0007669"/>
    <property type="project" value="UniProtKB-SubCell"/>
</dbReference>
<evidence type="ECO:0000256" key="1">
    <source>
        <dbReference type="ARBA" id="ARBA00004123"/>
    </source>
</evidence>
<dbReference type="Pfam" id="PF11566">
    <property type="entry name" value="PI31_Prot_N"/>
    <property type="match status" value="1"/>
</dbReference>
<comment type="subcellular location">
    <subcellularLocation>
        <location evidence="3">Cytoplasm</location>
        <location evidence="3">Cytosol</location>
    </subcellularLocation>
    <subcellularLocation>
        <location evidence="2">Mitochondrion</location>
    </subcellularLocation>
    <subcellularLocation>
        <location evidence="1">Nucleus</location>
    </subcellularLocation>
</comment>
<organism evidence="13 14">
    <name type="scientific">Eschrichtius robustus</name>
    <name type="common">California gray whale</name>
    <name type="synonym">Eschrichtius gibbosus</name>
    <dbReference type="NCBI Taxonomy" id="9764"/>
    <lineage>
        <taxon>Eukaryota</taxon>
        <taxon>Metazoa</taxon>
        <taxon>Chordata</taxon>
        <taxon>Craniata</taxon>
        <taxon>Vertebrata</taxon>
        <taxon>Euteleostomi</taxon>
        <taxon>Mammalia</taxon>
        <taxon>Eutheria</taxon>
        <taxon>Laurasiatheria</taxon>
        <taxon>Artiodactyla</taxon>
        <taxon>Whippomorpha</taxon>
        <taxon>Cetacea</taxon>
        <taxon>Mysticeti</taxon>
        <taxon>Eschrichtiidae</taxon>
        <taxon>Eschrichtius</taxon>
    </lineage>
</organism>
<dbReference type="FunFam" id="1.20.1280.50:FF:000010">
    <property type="entry name" value="F-box only protein 7"/>
    <property type="match status" value="1"/>
</dbReference>
<keyword evidence="9" id="KW-0539">Nucleus</keyword>
<dbReference type="CDD" id="cd22087">
    <property type="entry name" value="F-box_FBXO7"/>
    <property type="match status" value="1"/>
</dbReference>
<dbReference type="SMART" id="SM00256">
    <property type="entry name" value="FBOX"/>
    <property type="match status" value="1"/>
</dbReference>
<dbReference type="InterPro" id="IPR001810">
    <property type="entry name" value="F-box_dom"/>
</dbReference>
<evidence type="ECO:0000256" key="8">
    <source>
        <dbReference type="ARBA" id="ARBA00023128"/>
    </source>
</evidence>
<dbReference type="Gene3D" id="3.40.1000.30">
    <property type="match status" value="1"/>
</dbReference>
<keyword evidence="7" id="KW-0833">Ubl conjugation pathway</keyword>
<feature type="region of interest" description="Disordered" evidence="11">
    <location>
        <begin position="215"/>
        <end position="245"/>
    </location>
</feature>
<evidence type="ECO:0000256" key="10">
    <source>
        <dbReference type="ARBA" id="ARBA00073844"/>
    </source>
</evidence>
<dbReference type="Proteomes" id="UP001159641">
    <property type="component" value="Unassembled WGS sequence"/>
</dbReference>
<dbReference type="PANTHER" id="PTHR15537:SF2">
    <property type="entry name" value="F-BOX ONLY PROTEIN 7"/>
    <property type="match status" value="1"/>
</dbReference>